<accession>A0A158L485</accession>
<dbReference type="Proteomes" id="UP000055019">
    <property type="component" value="Unassembled WGS sequence"/>
</dbReference>
<evidence type="ECO:0000256" key="2">
    <source>
        <dbReference type="SAM" id="SignalP"/>
    </source>
</evidence>
<sequence>MKRISVLVSFLLVAATPSAFAQTMQKTPSPTTQNGATTNQAANSASSGASTPGGPTLMQQREKGMSPDAASGADANGKATGKIKQ</sequence>
<feature type="region of interest" description="Disordered" evidence="1">
    <location>
        <begin position="22"/>
        <end position="85"/>
    </location>
</feature>
<evidence type="ECO:0008006" key="5">
    <source>
        <dbReference type="Google" id="ProtNLM"/>
    </source>
</evidence>
<feature type="chain" id="PRO_5007627947" description="Lipoprotein" evidence="2">
    <location>
        <begin position="22"/>
        <end position="85"/>
    </location>
</feature>
<proteinExistence type="predicted"/>
<protein>
    <recommendedName>
        <fullName evidence="5">Lipoprotein</fullName>
    </recommendedName>
</protein>
<reference evidence="3" key="1">
    <citation type="submission" date="2016-01" db="EMBL/GenBank/DDBJ databases">
        <authorList>
            <person name="Peeters C."/>
        </authorList>
    </citation>
    <scope>NUCLEOTIDE SEQUENCE [LARGE SCALE GENOMIC DNA]</scope>
    <source>
        <strain evidence="3">LMG 29317</strain>
    </source>
</reference>
<dbReference type="RefSeq" id="WP_143749478.1">
    <property type="nucleotide sequence ID" value="NZ_FCOM02000111.1"/>
</dbReference>
<name>A0A158L485_9BURK</name>
<dbReference type="EMBL" id="FCOM02000111">
    <property type="protein sequence ID" value="SAL88065.1"/>
    <property type="molecule type" value="Genomic_DNA"/>
</dbReference>
<feature type="compositionally biased region" description="Low complexity" evidence="1">
    <location>
        <begin position="30"/>
        <end position="56"/>
    </location>
</feature>
<keyword evidence="2" id="KW-0732">Signal</keyword>
<feature type="signal peptide" evidence="2">
    <location>
        <begin position="1"/>
        <end position="21"/>
    </location>
</feature>
<evidence type="ECO:0000313" key="3">
    <source>
        <dbReference type="EMBL" id="SAL88065.1"/>
    </source>
</evidence>
<dbReference type="AlphaFoldDB" id="A0A158L485"/>
<keyword evidence="4" id="KW-1185">Reference proteome</keyword>
<organism evidence="3 4">
    <name type="scientific">Caballeronia arvi</name>
    <dbReference type="NCBI Taxonomy" id="1777135"/>
    <lineage>
        <taxon>Bacteria</taxon>
        <taxon>Pseudomonadati</taxon>
        <taxon>Pseudomonadota</taxon>
        <taxon>Betaproteobacteria</taxon>
        <taxon>Burkholderiales</taxon>
        <taxon>Burkholderiaceae</taxon>
        <taxon>Caballeronia</taxon>
    </lineage>
</organism>
<evidence type="ECO:0000256" key="1">
    <source>
        <dbReference type="SAM" id="MobiDB-lite"/>
    </source>
</evidence>
<gene>
    <name evidence="3" type="ORF">AWB74_08389</name>
</gene>
<comment type="caution">
    <text evidence="3">The sequence shown here is derived from an EMBL/GenBank/DDBJ whole genome shotgun (WGS) entry which is preliminary data.</text>
</comment>
<evidence type="ECO:0000313" key="4">
    <source>
        <dbReference type="Proteomes" id="UP000055019"/>
    </source>
</evidence>